<accession>A0A1H8UP78</accession>
<dbReference type="Proteomes" id="UP000198893">
    <property type="component" value="Unassembled WGS sequence"/>
</dbReference>
<dbReference type="Gene3D" id="3.90.1200.10">
    <property type="match status" value="1"/>
</dbReference>
<dbReference type="OrthoDB" id="3806873at2"/>
<name>A0A1H8UP78_9RHOB</name>
<organism evidence="2 3">
    <name type="scientific">Salinihabitans flavidus</name>
    <dbReference type="NCBI Taxonomy" id="569882"/>
    <lineage>
        <taxon>Bacteria</taxon>
        <taxon>Pseudomonadati</taxon>
        <taxon>Pseudomonadota</taxon>
        <taxon>Alphaproteobacteria</taxon>
        <taxon>Rhodobacterales</taxon>
        <taxon>Roseobacteraceae</taxon>
        <taxon>Salinihabitans</taxon>
    </lineage>
</organism>
<dbReference type="GO" id="GO:0016301">
    <property type="term" value="F:kinase activity"/>
    <property type="evidence" value="ECO:0007669"/>
    <property type="project" value="UniProtKB-KW"/>
</dbReference>
<dbReference type="InterPro" id="IPR002575">
    <property type="entry name" value="Aminoglycoside_PTrfase"/>
</dbReference>
<dbReference type="InterPro" id="IPR041726">
    <property type="entry name" value="ACAD10_11_N"/>
</dbReference>
<proteinExistence type="predicted"/>
<protein>
    <submittedName>
        <fullName evidence="2">Predicted kinase, aminoglycoside phosphotransferase (APT) family</fullName>
    </submittedName>
</protein>
<dbReference type="AlphaFoldDB" id="A0A1H8UP78"/>
<reference evidence="2 3" key="1">
    <citation type="submission" date="2016-10" db="EMBL/GenBank/DDBJ databases">
        <authorList>
            <person name="de Groot N.N."/>
        </authorList>
    </citation>
    <scope>NUCLEOTIDE SEQUENCE [LARGE SCALE GENOMIC DNA]</scope>
    <source>
        <strain evidence="2 3">DSM 27842</strain>
    </source>
</reference>
<dbReference type="CDD" id="cd05154">
    <property type="entry name" value="ACAD10_11_N-like"/>
    <property type="match status" value="1"/>
</dbReference>
<dbReference type="InterPro" id="IPR011009">
    <property type="entry name" value="Kinase-like_dom_sf"/>
</dbReference>
<keyword evidence="2" id="KW-0418">Kinase</keyword>
<sequence>MFRTPATSPDFDVAQLDDYLRVHLPGLGPLRGVERISGGQSNPTYFLQYDSGDLVLRKRPPGRILPSAHAVDREFKVQMAVSSAGVRVPRMRLYEADSSIVGTPFYVMDRVEGLILHDNTLSDLPREHRRPVYREMAKTLAQIHKVDIAAVGLTDFGRFGGFFQRQIARWTNQWRQSTPRDSAAIEALIDWLPRNCPEDDRTTLVHGDFRTGNLILHPTEPRISAVLDWELSTLGHPLADLAHTCAYIWLMDTADFGVGLADADLDSLGLPSMQDFIENYARARGNDDRLTRFHLAFALFRNAVIFEGIADRARKGNAASANAEEVGRIAPKLAERGAALISGDGTDLP</sequence>
<evidence type="ECO:0000313" key="2">
    <source>
        <dbReference type="EMBL" id="SEP05025.1"/>
    </source>
</evidence>
<dbReference type="Pfam" id="PF01636">
    <property type="entry name" value="APH"/>
    <property type="match status" value="1"/>
</dbReference>
<evidence type="ECO:0000259" key="1">
    <source>
        <dbReference type="Pfam" id="PF01636"/>
    </source>
</evidence>
<keyword evidence="3" id="KW-1185">Reference proteome</keyword>
<dbReference type="EMBL" id="FODS01000021">
    <property type="protein sequence ID" value="SEP05025.1"/>
    <property type="molecule type" value="Genomic_DNA"/>
</dbReference>
<dbReference type="InterPro" id="IPR052898">
    <property type="entry name" value="ACAD10-like"/>
</dbReference>
<keyword evidence="2" id="KW-0808">Transferase</keyword>
<dbReference type="PANTHER" id="PTHR47829">
    <property type="entry name" value="HYDROLASE, PUTATIVE (AFU_ORTHOLOGUE AFUA_1G12880)-RELATED"/>
    <property type="match status" value="1"/>
</dbReference>
<dbReference type="SUPFAM" id="SSF56112">
    <property type="entry name" value="Protein kinase-like (PK-like)"/>
    <property type="match status" value="1"/>
</dbReference>
<dbReference type="RefSeq" id="WP_093119744.1">
    <property type="nucleotide sequence ID" value="NZ_FODS01000021.1"/>
</dbReference>
<dbReference type="PANTHER" id="PTHR47829:SF1">
    <property type="entry name" value="HAD FAMILY PHOSPHATASE"/>
    <property type="match status" value="1"/>
</dbReference>
<evidence type="ECO:0000313" key="3">
    <source>
        <dbReference type="Proteomes" id="UP000198893"/>
    </source>
</evidence>
<feature type="domain" description="Aminoglycoside phosphotransferase" evidence="1">
    <location>
        <begin position="33"/>
        <end position="265"/>
    </location>
</feature>
<gene>
    <name evidence="2" type="ORF">SAMN04490248_12140</name>
</gene>
<dbReference type="Gene3D" id="3.30.200.20">
    <property type="entry name" value="Phosphorylase Kinase, domain 1"/>
    <property type="match status" value="1"/>
</dbReference>
<dbReference type="STRING" id="569882.SAMN04490248_12140"/>